<gene>
    <name evidence="1" type="ORF">NS258_05065</name>
</gene>
<dbReference type="Proteomes" id="UP000074410">
    <property type="component" value="Unassembled WGS sequence"/>
</dbReference>
<dbReference type="AlphaFoldDB" id="A0A147JAP2"/>
<reference evidence="1 2" key="1">
    <citation type="journal article" date="2016" name="Front. Microbiol.">
        <title>Genomic Resource of Rice Seed Associated Bacteria.</title>
        <authorList>
            <person name="Midha S."/>
            <person name="Bansal K."/>
            <person name="Sharma S."/>
            <person name="Kumar N."/>
            <person name="Patil P.P."/>
            <person name="Chaudhry V."/>
            <person name="Patil P.B."/>
        </authorList>
    </citation>
    <scope>NUCLEOTIDE SEQUENCE [LARGE SCALE GENOMIC DNA]</scope>
    <source>
        <strain evidence="1 2">NS258</strain>
    </source>
</reference>
<accession>A0A147JAP2</accession>
<name>A0A147JAP2_9SPHN</name>
<sequence>MEVQAAALVRQGDAGRVAGGAATGGGMNFQAAVTAICFVRMARGSALGWLDGLTQDIPVAVSAETGGPGDDIRVDLADGKMIEI</sequence>
<dbReference type="EMBL" id="LDTC01000029">
    <property type="protein sequence ID" value="KTW15610.1"/>
    <property type="molecule type" value="Genomic_DNA"/>
</dbReference>
<protein>
    <submittedName>
        <fullName evidence="1">Uncharacterized protein</fullName>
    </submittedName>
</protein>
<dbReference type="PATRIC" id="fig|33051.5.peg.1800"/>
<evidence type="ECO:0000313" key="1">
    <source>
        <dbReference type="EMBL" id="KTW15610.1"/>
    </source>
</evidence>
<evidence type="ECO:0000313" key="2">
    <source>
        <dbReference type="Proteomes" id="UP000074410"/>
    </source>
</evidence>
<comment type="caution">
    <text evidence="1">The sequence shown here is derived from an EMBL/GenBank/DDBJ whole genome shotgun (WGS) entry which is preliminary data.</text>
</comment>
<organism evidence="1 2">
    <name type="scientific">Sphingomonas sanguinis</name>
    <dbReference type="NCBI Taxonomy" id="33051"/>
    <lineage>
        <taxon>Bacteria</taxon>
        <taxon>Pseudomonadati</taxon>
        <taxon>Pseudomonadota</taxon>
        <taxon>Alphaproteobacteria</taxon>
        <taxon>Sphingomonadales</taxon>
        <taxon>Sphingomonadaceae</taxon>
        <taxon>Sphingomonas</taxon>
    </lineage>
</organism>
<proteinExistence type="predicted"/>
<dbReference type="RefSeq" id="WP_058716050.1">
    <property type="nucleotide sequence ID" value="NZ_LDTC01000029.1"/>
</dbReference>